<reference evidence="3 4" key="1">
    <citation type="submission" date="2023-08" db="EMBL/GenBank/DDBJ databases">
        <title>A Necator americanus chromosomal reference genome.</title>
        <authorList>
            <person name="Ilik V."/>
            <person name="Petrzelkova K.J."/>
            <person name="Pardy F."/>
            <person name="Fuh T."/>
            <person name="Niatou-Singa F.S."/>
            <person name="Gouil Q."/>
            <person name="Baker L."/>
            <person name="Ritchie M.E."/>
            <person name="Jex A.R."/>
            <person name="Gazzola D."/>
            <person name="Li H."/>
            <person name="Toshio Fujiwara R."/>
            <person name="Zhan B."/>
            <person name="Aroian R.V."/>
            <person name="Pafco B."/>
            <person name="Schwarz E.M."/>
        </authorList>
    </citation>
    <scope>NUCLEOTIDE SEQUENCE [LARGE SCALE GENOMIC DNA]</scope>
    <source>
        <strain evidence="3 4">Aroian</strain>
        <tissue evidence="3">Whole animal</tissue>
    </source>
</reference>
<sequence length="204" mass="23311">MRALIFILSITALCRCDCEDRGRIYSNEDMWIDGSFIKKCTSAEDDTMSGWKIEIVFCLTKFYQEVPVDGTREFGNRRYTLNYYWCLFNNNTMDGACEIHSRPKQAVCEIHSHEQEQKPVCQAHPPPPPPPMAPPPPPVQEQQHTHTCTHSHETPPVIHRCHHQQQQQQQQPPPPPKVAVAPPPPPRPTGDALDEVPLYGKWNS</sequence>
<feature type="compositionally biased region" description="Pro residues" evidence="1">
    <location>
        <begin position="124"/>
        <end position="139"/>
    </location>
</feature>
<feature type="signal peptide" evidence="2">
    <location>
        <begin position="1"/>
        <end position="16"/>
    </location>
</feature>
<organism evidence="3 4">
    <name type="scientific">Necator americanus</name>
    <name type="common">Human hookworm</name>
    <dbReference type="NCBI Taxonomy" id="51031"/>
    <lineage>
        <taxon>Eukaryota</taxon>
        <taxon>Metazoa</taxon>
        <taxon>Ecdysozoa</taxon>
        <taxon>Nematoda</taxon>
        <taxon>Chromadorea</taxon>
        <taxon>Rhabditida</taxon>
        <taxon>Rhabditina</taxon>
        <taxon>Rhabditomorpha</taxon>
        <taxon>Strongyloidea</taxon>
        <taxon>Ancylostomatidae</taxon>
        <taxon>Bunostominae</taxon>
        <taxon>Necator</taxon>
    </lineage>
</organism>
<accession>A0ABR1CKU6</accession>
<feature type="chain" id="PRO_5045161736" evidence="2">
    <location>
        <begin position="17"/>
        <end position="204"/>
    </location>
</feature>
<protein>
    <submittedName>
        <fullName evidence="3">Uncharacterized protein</fullName>
    </submittedName>
</protein>
<evidence type="ECO:0000256" key="2">
    <source>
        <dbReference type="SAM" id="SignalP"/>
    </source>
</evidence>
<feature type="region of interest" description="Disordered" evidence="1">
    <location>
        <begin position="116"/>
        <end position="204"/>
    </location>
</feature>
<comment type="caution">
    <text evidence="3">The sequence shown here is derived from an EMBL/GenBank/DDBJ whole genome shotgun (WGS) entry which is preliminary data.</text>
</comment>
<dbReference type="Proteomes" id="UP001303046">
    <property type="component" value="Unassembled WGS sequence"/>
</dbReference>
<feature type="compositionally biased region" description="Pro residues" evidence="1">
    <location>
        <begin position="171"/>
        <end position="188"/>
    </location>
</feature>
<name>A0ABR1CKU6_NECAM</name>
<evidence type="ECO:0000256" key="1">
    <source>
        <dbReference type="SAM" id="MobiDB-lite"/>
    </source>
</evidence>
<keyword evidence="2" id="KW-0732">Signal</keyword>
<proteinExistence type="predicted"/>
<gene>
    <name evidence="3" type="primary">Necator_chrII.g8645</name>
    <name evidence="3" type="ORF">RB195_020850</name>
</gene>
<evidence type="ECO:0000313" key="3">
    <source>
        <dbReference type="EMBL" id="KAK6739014.1"/>
    </source>
</evidence>
<evidence type="ECO:0000313" key="4">
    <source>
        <dbReference type="Proteomes" id="UP001303046"/>
    </source>
</evidence>
<keyword evidence="4" id="KW-1185">Reference proteome</keyword>
<dbReference type="EMBL" id="JAVFWL010000002">
    <property type="protein sequence ID" value="KAK6739014.1"/>
    <property type="molecule type" value="Genomic_DNA"/>
</dbReference>